<dbReference type="EMBL" id="JACHFZ010000001">
    <property type="protein sequence ID" value="MBB5290776.1"/>
    <property type="molecule type" value="Genomic_DNA"/>
</dbReference>
<evidence type="ECO:0008006" key="3">
    <source>
        <dbReference type="Google" id="ProtNLM"/>
    </source>
</evidence>
<name>A0A7W8MG97_9CAUL</name>
<evidence type="ECO:0000313" key="2">
    <source>
        <dbReference type="Proteomes" id="UP000566663"/>
    </source>
</evidence>
<protein>
    <recommendedName>
        <fullName evidence="3">DUF411 domain-containing protein</fullName>
    </recommendedName>
</protein>
<gene>
    <name evidence="1" type="ORF">HNQ67_000272</name>
</gene>
<dbReference type="InterPro" id="IPR007332">
    <property type="entry name" value="DUF411"/>
</dbReference>
<dbReference type="AlphaFoldDB" id="A0A7W8MG97"/>
<evidence type="ECO:0000313" key="1">
    <source>
        <dbReference type="EMBL" id="MBB5290776.1"/>
    </source>
</evidence>
<sequence>MPQINRRLLIGSAAGLALTGSARAQGRGSRQLAVYKSPTCGCCDGWVVHMRQAGFTAAVHVVADPGTVRRARGLPDALASCHTGVIGGYAIEGHVPAADVVRLLAERPEAVGLTVPRMPMGSPGMETPDGRKAPFDTLLVLRSGETRVFARHNRAA</sequence>
<dbReference type="RefSeq" id="WP_183251638.1">
    <property type="nucleotide sequence ID" value="NZ_BAAAFF010000004.1"/>
</dbReference>
<reference evidence="1 2" key="1">
    <citation type="submission" date="2020-08" db="EMBL/GenBank/DDBJ databases">
        <title>Genomic Encyclopedia of Type Strains, Phase IV (KMG-IV): sequencing the most valuable type-strain genomes for metagenomic binning, comparative biology and taxonomic classification.</title>
        <authorList>
            <person name="Goeker M."/>
        </authorList>
    </citation>
    <scope>NUCLEOTIDE SEQUENCE [LARGE SCALE GENOMIC DNA]</scope>
    <source>
        <strain evidence="1 2">DSM 25335</strain>
    </source>
</reference>
<dbReference type="Proteomes" id="UP000566663">
    <property type="component" value="Unassembled WGS sequence"/>
</dbReference>
<keyword evidence="2" id="KW-1185">Reference proteome</keyword>
<proteinExistence type="predicted"/>
<accession>A0A7W8MG97</accession>
<organism evidence="1 2">
    <name type="scientific">Brevundimonas basaltis</name>
    <dbReference type="NCBI Taxonomy" id="472166"/>
    <lineage>
        <taxon>Bacteria</taxon>
        <taxon>Pseudomonadati</taxon>
        <taxon>Pseudomonadota</taxon>
        <taxon>Alphaproteobacteria</taxon>
        <taxon>Caulobacterales</taxon>
        <taxon>Caulobacteraceae</taxon>
        <taxon>Brevundimonas</taxon>
    </lineage>
</organism>
<comment type="caution">
    <text evidence="1">The sequence shown here is derived from an EMBL/GenBank/DDBJ whole genome shotgun (WGS) entry which is preliminary data.</text>
</comment>
<dbReference type="Pfam" id="PF04214">
    <property type="entry name" value="DUF411"/>
    <property type="match status" value="1"/>
</dbReference>